<accession>A0A2C9K9W1</accession>
<evidence type="ECO:0000256" key="17">
    <source>
        <dbReference type="SAM" id="Phobius"/>
    </source>
</evidence>
<dbReference type="KEGG" id="bgt:106079562"/>
<feature type="transmembrane region" description="Helical" evidence="17">
    <location>
        <begin position="12"/>
        <end position="39"/>
    </location>
</feature>
<name>A0A2C9K9W1_BIOGL</name>
<keyword evidence="9" id="KW-0256">Endoplasmic reticulum</keyword>
<comment type="subunit">
    <text evidence="14">Homotrimer; The trimer binds only one molecule of glutathione.</text>
</comment>
<dbReference type="GO" id="GO:0004364">
    <property type="term" value="F:glutathione transferase activity"/>
    <property type="evidence" value="ECO:0007669"/>
    <property type="project" value="UniProtKB-EC"/>
</dbReference>
<keyword evidence="7 17" id="KW-0812">Transmembrane</keyword>
<evidence type="ECO:0000256" key="5">
    <source>
        <dbReference type="ARBA" id="ARBA00012452"/>
    </source>
</evidence>
<dbReference type="VEuPathDB" id="VectorBase:BGLB016788"/>
<evidence type="ECO:0000256" key="6">
    <source>
        <dbReference type="ARBA" id="ARBA00022679"/>
    </source>
</evidence>
<evidence type="ECO:0000256" key="8">
    <source>
        <dbReference type="ARBA" id="ARBA00022787"/>
    </source>
</evidence>
<dbReference type="RefSeq" id="XP_013096196.2">
    <property type="nucleotide sequence ID" value="XM_013240742.2"/>
</dbReference>
<protein>
    <recommendedName>
        <fullName evidence="15">Microsomal glutathione S-transferase 1</fullName>
        <ecNumber evidence="5">2.5.1.18</ecNumber>
    </recommendedName>
</protein>
<dbReference type="SUPFAM" id="SSF161084">
    <property type="entry name" value="MAPEG domain-like"/>
    <property type="match status" value="1"/>
</dbReference>
<gene>
    <name evidence="18" type="primary">106079562</name>
</gene>
<dbReference type="InterPro" id="IPR001129">
    <property type="entry name" value="Membr-assoc_MAPEG"/>
</dbReference>
<dbReference type="FunFam" id="1.20.120.550:FF:000002">
    <property type="entry name" value="Microsomal glutathione S-transferase 1"/>
    <property type="match status" value="1"/>
</dbReference>
<comment type="similarity">
    <text evidence="4">Belongs to the MAPEG family.</text>
</comment>
<evidence type="ECO:0000313" key="19">
    <source>
        <dbReference type="Proteomes" id="UP000076420"/>
    </source>
</evidence>
<dbReference type="VEuPathDB" id="VectorBase:BGLAX_028232"/>
<reference evidence="18" key="1">
    <citation type="submission" date="2020-05" db="UniProtKB">
        <authorList>
            <consortium name="EnsemblMetazoa"/>
        </authorList>
    </citation>
    <scope>IDENTIFICATION</scope>
    <source>
        <strain evidence="18">BB02</strain>
    </source>
</reference>
<dbReference type="EC" id="2.5.1.18" evidence="5"/>
<keyword evidence="10 17" id="KW-1133">Transmembrane helix</keyword>
<feature type="transmembrane region" description="Helical" evidence="17">
    <location>
        <begin position="131"/>
        <end position="149"/>
    </location>
</feature>
<evidence type="ECO:0000256" key="10">
    <source>
        <dbReference type="ARBA" id="ARBA00022989"/>
    </source>
</evidence>
<dbReference type="InterPro" id="IPR023352">
    <property type="entry name" value="MAPEG-like_dom_sf"/>
</dbReference>
<dbReference type="Gene3D" id="1.20.120.550">
    <property type="entry name" value="Membrane associated eicosanoid/glutathione metabolism-like domain"/>
    <property type="match status" value="1"/>
</dbReference>
<dbReference type="AlphaFoldDB" id="A0A2C9K9W1"/>
<evidence type="ECO:0000256" key="2">
    <source>
        <dbReference type="ARBA" id="ARBA00004294"/>
    </source>
</evidence>
<keyword evidence="12" id="KW-0496">Mitochondrion</keyword>
<evidence type="ECO:0000256" key="15">
    <source>
        <dbReference type="ARBA" id="ARBA00039397"/>
    </source>
</evidence>
<dbReference type="Proteomes" id="UP000076420">
    <property type="component" value="Unassembled WGS sequence"/>
</dbReference>
<evidence type="ECO:0000256" key="9">
    <source>
        <dbReference type="ARBA" id="ARBA00022824"/>
    </source>
</evidence>
<organism evidence="18 19">
    <name type="scientific">Biomphalaria glabrata</name>
    <name type="common">Bloodfluke planorb</name>
    <name type="synonym">Freshwater snail</name>
    <dbReference type="NCBI Taxonomy" id="6526"/>
    <lineage>
        <taxon>Eukaryota</taxon>
        <taxon>Metazoa</taxon>
        <taxon>Spiralia</taxon>
        <taxon>Lophotrochozoa</taxon>
        <taxon>Mollusca</taxon>
        <taxon>Gastropoda</taxon>
        <taxon>Heterobranchia</taxon>
        <taxon>Euthyneura</taxon>
        <taxon>Panpulmonata</taxon>
        <taxon>Hygrophila</taxon>
        <taxon>Lymnaeoidea</taxon>
        <taxon>Planorbidae</taxon>
        <taxon>Biomphalaria</taxon>
    </lineage>
</organism>
<proteinExistence type="inferred from homology"/>
<evidence type="ECO:0000256" key="7">
    <source>
        <dbReference type="ARBA" id="ARBA00022692"/>
    </source>
</evidence>
<dbReference type="GO" id="GO:0005789">
    <property type="term" value="C:endoplasmic reticulum membrane"/>
    <property type="evidence" value="ECO:0007669"/>
    <property type="project" value="UniProtKB-SubCell"/>
</dbReference>
<keyword evidence="13 17" id="KW-0472">Membrane</keyword>
<dbReference type="EnsemblMetazoa" id="BGLB016788-RA">
    <property type="protein sequence ID" value="BGLB016788-PA"/>
    <property type="gene ID" value="BGLB016788"/>
</dbReference>
<dbReference type="Pfam" id="PF01124">
    <property type="entry name" value="MAPEG"/>
    <property type="match status" value="1"/>
</dbReference>
<evidence type="ECO:0000313" key="18">
    <source>
        <dbReference type="EnsemblMetazoa" id="BGLB016788-PA"/>
    </source>
</evidence>
<feature type="transmembrane region" description="Helical" evidence="17">
    <location>
        <begin position="83"/>
        <end position="100"/>
    </location>
</feature>
<evidence type="ECO:0000256" key="13">
    <source>
        <dbReference type="ARBA" id="ARBA00023136"/>
    </source>
</evidence>
<evidence type="ECO:0000256" key="4">
    <source>
        <dbReference type="ARBA" id="ARBA00010459"/>
    </source>
</evidence>
<keyword evidence="11" id="KW-0007">Acetylation</keyword>
<comment type="catalytic activity">
    <reaction evidence="16">
        <text>RX + glutathione = an S-substituted glutathione + a halide anion + H(+)</text>
        <dbReference type="Rhea" id="RHEA:16437"/>
        <dbReference type="ChEBI" id="CHEBI:15378"/>
        <dbReference type="ChEBI" id="CHEBI:16042"/>
        <dbReference type="ChEBI" id="CHEBI:17792"/>
        <dbReference type="ChEBI" id="CHEBI:57925"/>
        <dbReference type="ChEBI" id="CHEBI:90779"/>
        <dbReference type="EC" id="2.5.1.18"/>
    </reaction>
    <physiologicalReaction direction="left-to-right" evidence="16">
        <dbReference type="Rhea" id="RHEA:16438"/>
    </physiologicalReaction>
</comment>
<evidence type="ECO:0000256" key="3">
    <source>
        <dbReference type="ARBA" id="ARBA00004477"/>
    </source>
</evidence>
<dbReference type="GO" id="GO:0005741">
    <property type="term" value="C:mitochondrial outer membrane"/>
    <property type="evidence" value="ECO:0007669"/>
    <property type="project" value="UniProtKB-SubCell"/>
</dbReference>
<sequence>MALKHFNLTNPVFQIFLGHCALVLLKTSLMSIVTVLVFYASTPQKKVLKIKSDKDHEEKSQTITEYSQVERVRRCHRNDLENVLPFILLGLMYVATNPDLTTADFIFRTFTISRFIHTFVYLLTLPQPLRAIAFVVGFVINIYMTWYIITAALF</sequence>
<evidence type="ECO:0000256" key="14">
    <source>
        <dbReference type="ARBA" id="ARBA00038540"/>
    </source>
</evidence>
<dbReference type="STRING" id="6526.A0A2C9K9W1"/>
<dbReference type="InterPro" id="IPR040162">
    <property type="entry name" value="MGST1-like"/>
</dbReference>
<comment type="function">
    <text evidence="1">Conjugation of reduced glutathione to a wide number of exogenous and endogenous hydrophobic electrophiles.</text>
</comment>
<dbReference type="OrthoDB" id="193139at2759"/>
<evidence type="ECO:0000256" key="16">
    <source>
        <dbReference type="ARBA" id="ARBA00049385"/>
    </source>
</evidence>
<evidence type="ECO:0000256" key="1">
    <source>
        <dbReference type="ARBA" id="ARBA00003701"/>
    </source>
</evidence>
<keyword evidence="8" id="KW-1000">Mitochondrion outer membrane</keyword>
<comment type="subcellular location">
    <subcellularLocation>
        <location evidence="3">Endoplasmic reticulum membrane</location>
        <topology evidence="3">Multi-pass membrane protein</topology>
    </subcellularLocation>
    <subcellularLocation>
        <location evidence="2">Mitochondrion outer membrane</location>
    </subcellularLocation>
</comment>
<dbReference type="PANTHER" id="PTHR10689">
    <property type="entry name" value="MICROSOMAL GLUTATHIONE S-TRANSFERASE 1"/>
    <property type="match status" value="1"/>
</dbReference>
<evidence type="ECO:0000256" key="11">
    <source>
        <dbReference type="ARBA" id="ARBA00022990"/>
    </source>
</evidence>
<evidence type="ECO:0000256" key="12">
    <source>
        <dbReference type="ARBA" id="ARBA00023128"/>
    </source>
</evidence>
<dbReference type="PANTHER" id="PTHR10689:SF6">
    <property type="entry name" value="MICROSOMAL GLUTATHIONE S-TRANSFERASE 1"/>
    <property type="match status" value="1"/>
</dbReference>
<keyword evidence="6" id="KW-0808">Transferase</keyword>